<comment type="caution">
    <text evidence="2">The sequence shown here is derived from an EMBL/GenBank/DDBJ whole genome shotgun (WGS) entry which is preliminary data.</text>
</comment>
<sequence length="190" mass="20169">MESPGRGTIQHPRQGHQEGRVLRTTTWPVGRNDSQRPIPNQKAQGCDPLIHWGKPKHGTAEKGGNKQTHTSPPPLPVGHSRVEESPALSRRWVPEATLCVEVSPTISSRYLSTSRTSSGSFPPNEVVGPLGDGLASLAGAWPSRVPRGATRPPGALRQVPTPGLAPGWDPGSAVPGDVTCLDILVLMKDS</sequence>
<protein>
    <submittedName>
        <fullName evidence="2">Uncharacterized protein</fullName>
    </submittedName>
</protein>
<feature type="region of interest" description="Disordered" evidence="1">
    <location>
        <begin position="148"/>
        <end position="172"/>
    </location>
</feature>
<accession>A0AAV9RIK4</accession>
<dbReference type="AlphaFoldDB" id="A0AAV9RIK4"/>
<organism evidence="2 3">
    <name type="scientific">Crenichthys baileyi</name>
    <name type="common">White River springfish</name>
    <dbReference type="NCBI Taxonomy" id="28760"/>
    <lineage>
        <taxon>Eukaryota</taxon>
        <taxon>Metazoa</taxon>
        <taxon>Chordata</taxon>
        <taxon>Craniata</taxon>
        <taxon>Vertebrata</taxon>
        <taxon>Euteleostomi</taxon>
        <taxon>Actinopterygii</taxon>
        <taxon>Neopterygii</taxon>
        <taxon>Teleostei</taxon>
        <taxon>Neoteleostei</taxon>
        <taxon>Acanthomorphata</taxon>
        <taxon>Ovalentaria</taxon>
        <taxon>Atherinomorphae</taxon>
        <taxon>Cyprinodontiformes</taxon>
        <taxon>Goodeidae</taxon>
        <taxon>Crenichthys</taxon>
    </lineage>
</organism>
<reference evidence="2 3" key="1">
    <citation type="submission" date="2021-06" db="EMBL/GenBank/DDBJ databases">
        <authorList>
            <person name="Palmer J.M."/>
        </authorList>
    </citation>
    <scope>NUCLEOTIDE SEQUENCE [LARGE SCALE GENOMIC DNA]</scope>
    <source>
        <strain evidence="2 3">MEX-2019</strain>
        <tissue evidence="2">Muscle</tissue>
    </source>
</reference>
<evidence type="ECO:0000313" key="2">
    <source>
        <dbReference type="EMBL" id="KAK5608795.1"/>
    </source>
</evidence>
<keyword evidence="3" id="KW-1185">Reference proteome</keyword>
<name>A0AAV9RIK4_9TELE</name>
<evidence type="ECO:0000313" key="3">
    <source>
        <dbReference type="Proteomes" id="UP001311232"/>
    </source>
</evidence>
<dbReference type="EMBL" id="JAHHUM010001781">
    <property type="protein sequence ID" value="KAK5608795.1"/>
    <property type="molecule type" value="Genomic_DNA"/>
</dbReference>
<dbReference type="Proteomes" id="UP001311232">
    <property type="component" value="Unassembled WGS sequence"/>
</dbReference>
<evidence type="ECO:0000256" key="1">
    <source>
        <dbReference type="SAM" id="MobiDB-lite"/>
    </source>
</evidence>
<feature type="region of interest" description="Disordered" evidence="1">
    <location>
        <begin position="1"/>
        <end position="88"/>
    </location>
</feature>
<gene>
    <name evidence="2" type="ORF">CRENBAI_020077</name>
</gene>
<proteinExistence type="predicted"/>